<evidence type="ECO:0000313" key="7">
    <source>
        <dbReference type="Proteomes" id="UP000637774"/>
    </source>
</evidence>
<gene>
    <name evidence="6" type="ORF">GCM10011495_00970</name>
</gene>
<protein>
    <submittedName>
        <fullName evidence="6">30S ribosomal protein S1</fullName>
    </submittedName>
</protein>
<feature type="compositionally biased region" description="Low complexity" evidence="4">
    <location>
        <begin position="643"/>
        <end position="654"/>
    </location>
</feature>
<dbReference type="Gene3D" id="2.40.50.140">
    <property type="entry name" value="Nucleic acid-binding proteins"/>
    <property type="match status" value="6"/>
</dbReference>
<feature type="domain" description="S1 motif" evidence="5">
    <location>
        <begin position="386"/>
        <end position="456"/>
    </location>
</feature>
<dbReference type="PRINTS" id="PR00681">
    <property type="entry name" value="RIBOSOMALS1"/>
</dbReference>
<dbReference type="InterPro" id="IPR035104">
    <property type="entry name" value="Ribosomal_protein_S1-like"/>
</dbReference>
<evidence type="ECO:0000256" key="1">
    <source>
        <dbReference type="ARBA" id="ARBA00006767"/>
    </source>
</evidence>
<comment type="similarity">
    <text evidence="1">Belongs to the bacterial ribosomal protein bS1 family.</text>
</comment>
<evidence type="ECO:0000256" key="4">
    <source>
        <dbReference type="SAM" id="MobiDB-lite"/>
    </source>
</evidence>
<dbReference type="PROSITE" id="PS50126">
    <property type="entry name" value="S1"/>
    <property type="match status" value="6"/>
</dbReference>
<organism evidence="6 7">
    <name type="scientific">Hymenobacter frigidus</name>
    <dbReference type="NCBI Taxonomy" id="1524095"/>
    <lineage>
        <taxon>Bacteria</taxon>
        <taxon>Pseudomonadati</taxon>
        <taxon>Bacteroidota</taxon>
        <taxon>Cytophagia</taxon>
        <taxon>Cytophagales</taxon>
        <taxon>Hymenobacteraceae</taxon>
        <taxon>Hymenobacter</taxon>
    </lineage>
</organism>
<feature type="region of interest" description="Disordered" evidence="4">
    <location>
        <begin position="602"/>
        <end position="654"/>
    </location>
</feature>
<dbReference type="GO" id="GO:0005840">
    <property type="term" value="C:ribosome"/>
    <property type="evidence" value="ECO:0007669"/>
    <property type="project" value="UniProtKB-KW"/>
</dbReference>
<keyword evidence="2 6" id="KW-0689">Ribosomal protein</keyword>
<evidence type="ECO:0000256" key="3">
    <source>
        <dbReference type="ARBA" id="ARBA00023274"/>
    </source>
</evidence>
<feature type="compositionally biased region" description="Low complexity" evidence="4">
    <location>
        <begin position="612"/>
        <end position="621"/>
    </location>
</feature>
<dbReference type="CDD" id="cd05688">
    <property type="entry name" value="S1_RPS1_repeat_ec3"/>
    <property type="match status" value="1"/>
</dbReference>
<dbReference type="InterPro" id="IPR050437">
    <property type="entry name" value="Ribos_protein_bS1-like"/>
</dbReference>
<feature type="domain" description="S1 motif" evidence="5">
    <location>
        <begin position="44"/>
        <end position="107"/>
    </location>
</feature>
<evidence type="ECO:0000256" key="2">
    <source>
        <dbReference type="ARBA" id="ARBA00022980"/>
    </source>
</evidence>
<dbReference type="PANTHER" id="PTHR10724">
    <property type="entry name" value="30S RIBOSOMAL PROTEIN S1"/>
    <property type="match status" value="1"/>
</dbReference>
<evidence type="ECO:0000313" key="6">
    <source>
        <dbReference type="EMBL" id="GGH78564.1"/>
    </source>
</evidence>
<feature type="region of interest" description="Disordered" evidence="4">
    <location>
        <begin position="546"/>
        <end position="581"/>
    </location>
</feature>
<feature type="domain" description="S1 motif" evidence="5">
    <location>
        <begin position="297"/>
        <end position="367"/>
    </location>
</feature>
<dbReference type="Proteomes" id="UP000637774">
    <property type="component" value="Unassembled WGS sequence"/>
</dbReference>
<proteinExistence type="inferred from homology"/>
<feature type="domain" description="S1 motif" evidence="5">
    <location>
        <begin position="212"/>
        <end position="280"/>
    </location>
</feature>
<reference evidence="7" key="1">
    <citation type="journal article" date="2019" name="Int. J. Syst. Evol. Microbiol.">
        <title>The Global Catalogue of Microorganisms (GCM) 10K type strain sequencing project: providing services to taxonomists for standard genome sequencing and annotation.</title>
        <authorList>
            <consortium name="The Broad Institute Genomics Platform"/>
            <consortium name="The Broad Institute Genome Sequencing Center for Infectious Disease"/>
            <person name="Wu L."/>
            <person name="Ma J."/>
        </authorList>
    </citation>
    <scope>NUCLEOTIDE SEQUENCE [LARGE SCALE GENOMIC DNA]</scope>
    <source>
        <strain evidence="7">CGMCC 1.14966</strain>
    </source>
</reference>
<dbReference type="SMART" id="SM00316">
    <property type="entry name" value="S1"/>
    <property type="match status" value="6"/>
</dbReference>
<feature type="compositionally biased region" description="Basic and acidic residues" evidence="4">
    <location>
        <begin position="572"/>
        <end position="581"/>
    </location>
</feature>
<sequence>MADLIDDFDWDNVGATGFGGNYSADQRAEMEQMYGDTLTTVQEEEVVKGTVVGITDRDVILNIGFKSDGLVSITEFRDLPDLKIGDEVEVFIEDQEDANGQLILSRKKAKIKQAWKAIYDALELDTILEGVVKRRTKGGLIMELDGVEAFLPGSQIDVKPIRDFDIYVGRRMEVKVVKINSAFDNVVVSHKVLIEKDLEKQREAILNNLEKGQILEGNIKNMTNFGVFIDLGGVDGLLHITDISWGRIAHPSEVLQLDQKLNIVVLDFDEAKKRISLGLKQLTPHPWDSLPADLQPGSKVSGRIVNVADYGAFMEVVPGVEGLIHVSEMSWSQHLRNPQDFIKQGDTVEAQILTLDREDRKMSLGIKQLTEDPWTRGDFGDKYAVGTKHNGLVRNLTNFGLFVELEEGVDGLVHVSDLSWTKKIKHPSEMVKVGDRLDVVVLEMDLGARRLALGHKQLEENPWDTFQSVFTPGSVHRATITEKSERGAVLELPYGIEGFAYPKSLVKEDGSNAENGEALDFRVTEFSKDDRRIVLSHTAIFNKEAAAEDDNRNSKFKKKTNAKGGEPQGEGKISDLKKTEEKSTLGDLDALSALRDQMMGNERKAGEQKLKAAAAKPADATDAADEAAEAPAAKAPKAKAAKADAPAAEAAPAAEEDGLLAGIAGAASAALDKVKEVAADAAEVVSQNETFDKVKHAAADAVDAVTHSEAFTKASEVADDLVEKAKGLVGGSDDAAADKKDDEAKA</sequence>
<dbReference type="PANTHER" id="PTHR10724:SF7">
    <property type="entry name" value="SMALL RIBOSOMAL SUBUNIT PROTEIN BS1C"/>
    <property type="match status" value="1"/>
</dbReference>
<keyword evidence="7" id="KW-1185">Reference proteome</keyword>
<dbReference type="CDD" id="cd04465">
    <property type="entry name" value="S1_RPS1_repeat_ec2_hs2"/>
    <property type="match status" value="1"/>
</dbReference>
<dbReference type="Pfam" id="PF00575">
    <property type="entry name" value="S1"/>
    <property type="match status" value="5"/>
</dbReference>
<dbReference type="InterPro" id="IPR003029">
    <property type="entry name" value="S1_domain"/>
</dbReference>
<keyword evidence="3" id="KW-0687">Ribonucleoprotein</keyword>
<dbReference type="CDD" id="cd05687">
    <property type="entry name" value="S1_RPS1_repeat_ec1_hs1"/>
    <property type="match status" value="1"/>
</dbReference>
<dbReference type="SUPFAM" id="SSF50249">
    <property type="entry name" value="Nucleic acid-binding proteins"/>
    <property type="match status" value="6"/>
</dbReference>
<dbReference type="NCBIfam" id="NF004953">
    <property type="entry name" value="PRK06299.1-3"/>
    <property type="match status" value="1"/>
</dbReference>
<name>A0ABQ1ZW24_9BACT</name>
<comment type="caution">
    <text evidence="6">The sequence shown here is derived from an EMBL/GenBank/DDBJ whole genome shotgun (WGS) entry which is preliminary data.</text>
</comment>
<dbReference type="EMBL" id="BMGY01000001">
    <property type="protein sequence ID" value="GGH78564.1"/>
    <property type="molecule type" value="Genomic_DNA"/>
</dbReference>
<dbReference type="InterPro" id="IPR012340">
    <property type="entry name" value="NA-bd_OB-fold"/>
</dbReference>
<feature type="domain" description="S1 motif" evidence="5">
    <location>
        <begin position="125"/>
        <end position="191"/>
    </location>
</feature>
<evidence type="ECO:0000259" key="5">
    <source>
        <dbReference type="PROSITE" id="PS50126"/>
    </source>
</evidence>
<accession>A0ABQ1ZW24</accession>
<feature type="domain" description="S1 motif" evidence="5">
    <location>
        <begin position="473"/>
        <end position="538"/>
    </location>
</feature>